<evidence type="ECO:0000256" key="9">
    <source>
        <dbReference type="ARBA" id="ARBA00071735"/>
    </source>
</evidence>
<proteinExistence type="inferred from homology"/>
<evidence type="ECO:0000256" key="6">
    <source>
        <dbReference type="ARBA" id="ARBA00051242"/>
    </source>
</evidence>
<dbReference type="AlphaFoldDB" id="M7BE75"/>
<dbReference type="GO" id="GO:0008080">
    <property type="term" value="F:N-acetyltransferase activity"/>
    <property type="evidence" value="ECO:0007669"/>
    <property type="project" value="InterPro"/>
</dbReference>
<name>M7BE75_CHEMY</name>
<evidence type="ECO:0000256" key="8">
    <source>
        <dbReference type="ARBA" id="ARBA00054711"/>
    </source>
</evidence>
<dbReference type="PANTHER" id="PTHR13538:SF4">
    <property type="entry name" value="N-ALPHA-ACETYLTRANSFERASE 80"/>
    <property type="match status" value="1"/>
</dbReference>
<dbReference type="Pfam" id="PF00583">
    <property type="entry name" value="Acetyltransf_1"/>
    <property type="match status" value="1"/>
</dbReference>
<keyword evidence="4 13" id="KW-0808">Transferase</keyword>
<comment type="catalytic activity">
    <reaction evidence="7">
        <text>N-terminal L-glutamyl-L-glutamyl-L-glutamyl-[protein] + acetyl-CoA = N-terminal N-acetyl-L-glutamyl-L-glutamyl-L-glutamyl-[protein] + CoA + H(+)</text>
        <dbReference type="Rhea" id="RHEA:57324"/>
        <dbReference type="Rhea" id="RHEA-COMP:14865"/>
        <dbReference type="Rhea" id="RHEA-COMP:14866"/>
        <dbReference type="ChEBI" id="CHEBI:15378"/>
        <dbReference type="ChEBI" id="CHEBI:57287"/>
        <dbReference type="ChEBI" id="CHEBI:57288"/>
        <dbReference type="ChEBI" id="CHEBI:141603"/>
        <dbReference type="ChEBI" id="CHEBI:141606"/>
    </reaction>
</comment>
<keyword evidence="14" id="KW-1185">Reference proteome</keyword>
<organism evidence="13 14">
    <name type="scientific">Chelonia mydas</name>
    <name type="common">Green sea-turtle</name>
    <name type="synonym">Chelonia agassizi</name>
    <dbReference type="NCBI Taxonomy" id="8469"/>
    <lineage>
        <taxon>Eukaryota</taxon>
        <taxon>Metazoa</taxon>
        <taxon>Chordata</taxon>
        <taxon>Craniata</taxon>
        <taxon>Vertebrata</taxon>
        <taxon>Euteleostomi</taxon>
        <taxon>Archelosauria</taxon>
        <taxon>Testudinata</taxon>
        <taxon>Testudines</taxon>
        <taxon>Cryptodira</taxon>
        <taxon>Durocryptodira</taxon>
        <taxon>Americhelydia</taxon>
        <taxon>Chelonioidea</taxon>
        <taxon>Cheloniidae</taxon>
        <taxon>Chelonia</taxon>
    </lineage>
</organism>
<protein>
    <recommendedName>
        <fullName evidence="9">N-alpha-acetyltransferase 80</fullName>
    </recommendedName>
    <alternativeName>
        <fullName evidence="10">N-acetyltransferase 6</fullName>
    </alternativeName>
</protein>
<accession>M7BE75</accession>
<evidence type="ECO:0000256" key="5">
    <source>
        <dbReference type="ARBA" id="ARBA00023315"/>
    </source>
</evidence>
<dbReference type="KEGG" id="cmy:102936046"/>
<evidence type="ECO:0000256" key="3">
    <source>
        <dbReference type="ARBA" id="ARBA00022490"/>
    </source>
</evidence>
<dbReference type="OrthoDB" id="5796153at2759"/>
<keyword evidence="3" id="KW-0963">Cytoplasm</keyword>
<evidence type="ECO:0000256" key="10">
    <source>
        <dbReference type="ARBA" id="ARBA00075026"/>
    </source>
</evidence>
<dbReference type="eggNOG" id="KOG3397">
    <property type="taxonomic scope" value="Eukaryota"/>
</dbReference>
<dbReference type="PROSITE" id="PS51186">
    <property type="entry name" value="GNAT"/>
    <property type="match status" value="1"/>
</dbReference>
<evidence type="ECO:0000259" key="12">
    <source>
        <dbReference type="PROSITE" id="PS51186"/>
    </source>
</evidence>
<dbReference type="InterPro" id="IPR000182">
    <property type="entry name" value="GNAT_dom"/>
</dbReference>
<comment type="catalytic activity">
    <reaction evidence="6">
        <text>N-terminal L-aspartyl-L-aspartyl-L-aspartyl-[protein] + acetyl-CoA = N-terminal N-acetyl-L-aspartyl-L-aspartyl-L-aspartyl-[protein] + CoA + H(+)</text>
        <dbReference type="Rhea" id="RHEA:57328"/>
        <dbReference type="Rhea" id="RHEA-COMP:14863"/>
        <dbReference type="Rhea" id="RHEA-COMP:14864"/>
        <dbReference type="ChEBI" id="CHEBI:15378"/>
        <dbReference type="ChEBI" id="CHEBI:57287"/>
        <dbReference type="ChEBI" id="CHEBI:57288"/>
        <dbReference type="ChEBI" id="CHEBI:141602"/>
        <dbReference type="ChEBI" id="CHEBI:141604"/>
    </reaction>
</comment>
<dbReference type="FunFam" id="3.40.630.30:FF:000061">
    <property type="entry name" value="N(alpha)-acetyltransferase 80, NatH catalytic subunit"/>
    <property type="match status" value="1"/>
</dbReference>
<dbReference type="GO" id="GO:1905502">
    <property type="term" value="F:acetyl-CoA binding"/>
    <property type="evidence" value="ECO:0007669"/>
    <property type="project" value="TreeGrafter"/>
</dbReference>
<evidence type="ECO:0000256" key="2">
    <source>
        <dbReference type="ARBA" id="ARBA00008694"/>
    </source>
</evidence>
<dbReference type="CDD" id="cd04301">
    <property type="entry name" value="NAT_SF"/>
    <property type="match status" value="1"/>
</dbReference>
<evidence type="ECO:0000313" key="13">
    <source>
        <dbReference type="EMBL" id="EMP33865.1"/>
    </source>
</evidence>
<dbReference type="InterPro" id="IPR039840">
    <property type="entry name" value="NAA80"/>
</dbReference>
<evidence type="ECO:0000256" key="11">
    <source>
        <dbReference type="SAM" id="MobiDB-lite"/>
    </source>
</evidence>
<comment type="function">
    <text evidence="8">N-alpha-acetyltransferase that specifically mediates the acetylation of the acidic amino terminus of processed forms of beta- and gamma-actin (ACTB and ACTG, respectively). N-terminal acetylation of processed beta- and gamma-actin regulates actin filament depolymerization and elongation. In vivo, preferentially displays N-terminal acetyltransferase activity towards acid N-terminal sequences starting with Asp-Asp-Asp and Glu-Glu-Glu. In vitro, shows high activity towards Met-Asp-Glu-Leu and Met-Asp-Asp-Asp. May act as a tumor suppressor.</text>
</comment>
<reference evidence="14" key="1">
    <citation type="journal article" date="2013" name="Nat. Genet.">
        <title>The draft genomes of soft-shell turtle and green sea turtle yield insights into the development and evolution of the turtle-specific body plan.</title>
        <authorList>
            <person name="Wang Z."/>
            <person name="Pascual-Anaya J."/>
            <person name="Zadissa A."/>
            <person name="Li W."/>
            <person name="Niimura Y."/>
            <person name="Huang Z."/>
            <person name="Li C."/>
            <person name="White S."/>
            <person name="Xiong Z."/>
            <person name="Fang D."/>
            <person name="Wang B."/>
            <person name="Ming Y."/>
            <person name="Chen Y."/>
            <person name="Zheng Y."/>
            <person name="Kuraku S."/>
            <person name="Pignatelli M."/>
            <person name="Herrero J."/>
            <person name="Beal K."/>
            <person name="Nozawa M."/>
            <person name="Li Q."/>
            <person name="Wang J."/>
            <person name="Zhang H."/>
            <person name="Yu L."/>
            <person name="Shigenobu S."/>
            <person name="Wang J."/>
            <person name="Liu J."/>
            <person name="Flicek P."/>
            <person name="Searle S."/>
            <person name="Wang J."/>
            <person name="Kuratani S."/>
            <person name="Yin Y."/>
            <person name="Aken B."/>
            <person name="Zhang G."/>
            <person name="Irie N."/>
        </authorList>
    </citation>
    <scope>NUCLEOTIDE SEQUENCE [LARGE SCALE GENOMIC DNA]</scope>
</reference>
<evidence type="ECO:0000256" key="4">
    <source>
        <dbReference type="ARBA" id="ARBA00022679"/>
    </source>
</evidence>
<keyword evidence="5" id="KW-0012">Acyltransferase</keyword>
<evidence type="ECO:0000313" key="14">
    <source>
        <dbReference type="Proteomes" id="UP000031443"/>
    </source>
</evidence>
<dbReference type="Gene3D" id="3.40.630.30">
    <property type="match status" value="1"/>
</dbReference>
<dbReference type="STRING" id="8469.M7BE75"/>
<evidence type="ECO:0000256" key="1">
    <source>
        <dbReference type="ARBA" id="ARBA00004514"/>
    </source>
</evidence>
<dbReference type="EMBL" id="KB535020">
    <property type="protein sequence ID" value="EMP33865.1"/>
    <property type="molecule type" value="Genomic_DNA"/>
</dbReference>
<comment type="similarity">
    <text evidence="2">Belongs to the acetyltransferase family.</text>
</comment>
<dbReference type="SUPFAM" id="SSF55729">
    <property type="entry name" value="Acyl-CoA N-acyltransferases (Nat)"/>
    <property type="match status" value="1"/>
</dbReference>
<dbReference type="GO" id="GO:0005829">
    <property type="term" value="C:cytosol"/>
    <property type="evidence" value="ECO:0007669"/>
    <property type="project" value="UniProtKB-SubCell"/>
</dbReference>
<evidence type="ECO:0000256" key="7">
    <source>
        <dbReference type="ARBA" id="ARBA00052050"/>
    </source>
</evidence>
<feature type="domain" description="N-acetyltransferase" evidence="12">
    <location>
        <begin position="11"/>
        <end position="166"/>
    </location>
</feature>
<sequence>MGLVSELLTAVPLHQRPDLVEVCAELINEEWKKSKTSRMYSLQKSTDNFPMCLVLIRTQRDTEAAEEGKMAKTQLLGHARLSRVVSQPESLFVETVVVSRALRGQGYGRKLMEATESYAKSRGFRHLHLTTHDKQHFYAHLGYTASEPVQSMGFMSSVVPMEFLQMLSSPPPHTRAPAWGPGKPSPTASHLNSRTSGANPPPLPSSTPPAHCTATVCPPPPLPPLPSSLSPPICSLNSSQSAIPPPLPLPPSPPHGSPFHCRIAAAGLPPPPPLPPPAAHVSSAHLLPPPPGPPPCHLPLLGQPVFPGPIASSSPGEDPYGQTLLETPYRDLRGLPIFWMKKDI</sequence>
<gene>
    <name evidence="13" type="ORF">UY3_08948</name>
</gene>
<comment type="subcellular location">
    <subcellularLocation>
        <location evidence="1">Cytoplasm</location>
        <location evidence="1">Cytosol</location>
    </subcellularLocation>
</comment>
<feature type="compositionally biased region" description="Polar residues" evidence="11">
    <location>
        <begin position="186"/>
        <end position="198"/>
    </location>
</feature>
<dbReference type="Proteomes" id="UP000031443">
    <property type="component" value="Unassembled WGS sequence"/>
</dbReference>
<dbReference type="PANTHER" id="PTHR13538">
    <property type="entry name" value="N-ACETYLTRANSFERASE 6"/>
    <property type="match status" value="1"/>
</dbReference>
<dbReference type="InterPro" id="IPR016181">
    <property type="entry name" value="Acyl_CoA_acyltransferase"/>
</dbReference>
<feature type="region of interest" description="Disordered" evidence="11">
    <location>
        <begin position="169"/>
        <end position="210"/>
    </location>
</feature>